<keyword evidence="11" id="KW-0963">Cytoplasm</keyword>
<dbReference type="SUPFAM" id="SSF53335">
    <property type="entry name" value="S-adenosyl-L-methionine-dependent methyltransferases"/>
    <property type="match status" value="1"/>
</dbReference>
<dbReference type="EC" id="2.1.1.166" evidence="6 11"/>
<dbReference type="PANTHER" id="PTHR10920:SF18">
    <property type="entry name" value="RRNA METHYLTRANSFERASE 2, MITOCHONDRIAL"/>
    <property type="match status" value="1"/>
</dbReference>
<accession>A0A3N1XZR9</accession>
<comment type="similarity">
    <text evidence="11">Belongs to the class I-like SAM-binding methyltransferase superfamily. RNA methyltransferase RlmE family.</text>
</comment>
<name>A0A3N1XZR9_9GAMM</name>
<comment type="catalytic activity">
    <reaction evidence="10 11">
        <text>uridine(2552) in 23S rRNA + S-adenosyl-L-methionine = 2'-O-methyluridine(2552) in 23S rRNA + S-adenosyl-L-homocysteine + H(+)</text>
        <dbReference type="Rhea" id="RHEA:42720"/>
        <dbReference type="Rhea" id="RHEA-COMP:10202"/>
        <dbReference type="Rhea" id="RHEA-COMP:10203"/>
        <dbReference type="ChEBI" id="CHEBI:15378"/>
        <dbReference type="ChEBI" id="CHEBI:57856"/>
        <dbReference type="ChEBI" id="CHEBI:59789"/>
        <dbReference type="ChEBI" id="CHEBI:65315"/>
        <dbReference type="ChEBI" id="CHEBI:74478"/>
        <dbReference type="EC" id="2.1.1.166"/>
    </reaction>
</comment>
<proteinExistence type="inferred from homology"/>
<feature type="binding site" evidence="11">
    <location>
        <position position="61"/>
    </location>
    <ligand>
        <name>S-adenosyl-L-methionine</name>
        <dbReference type="ChEBI" id="CHEBI:59789"/>
    </ligand>
</feature>
<feature type="binding site" evidence="11">
    <location>
        <position position="119"/>
    </location>
    <ligand>
        <name>S-adenosyl-L-methionine</name>
        <dbReference type="ChEBI" id="CHEBI:59789"/>
    </ligand>
</feature>
<evidence type="ECO:0000256" key="6">
    <source>
        <dbReference type="ARBA" id="ARBA00038861"/>
    </source>
</evidence>
<protein>
    <recommendedName>
        <fullName evidence="7 11">Ribosomal RNA large subunit methyltransferase E</fullName>
        <ecNumber evidence="6 11">2.1.1.166</ecNumber>
    </recommendedName>
    <alternativeName>
        <fullName evidence="9 11">23S rRNA Um2552 methyltransferase</fullName>
    </alternativeName>
    <alternativeName>
        <fullName evidence="8 11">rRNA (uridine-2'-O-)-methyltransferase</fullName>
    </alternativeName>
</protein>
<evidence type="ECO:0000256" key="7">
    <source>
        <dbReference type="ARBA" id="ARBA00041129"/>
    </source>
</evidence>
<evidence type="ECO:0000313" key="15">
    <source>
        <dbReference type="Proteomes" id="UP000276634"/>
    </source>
</evidence>
<comment type="subcellular location">
    <subcellularLocation>
        <location evidence="11">Cytoplasm</location>
    </subcellularLocation>
</comment>
<keyword evidence="15" id="KW-1185">Reference proteome</keyword>
<dbReference type="InterPro" id="IPR015507">
    <property type="entry name" value="rRNA-MeTfrase_E"/>
</dbReference>
<feature type="domain" description="Ribosomal RNA methyltransferase FtsJ" evidence="13">
    <location>
        <begin position="28"/>
        <end position="201"/>
    </location>
</feature>
<dbReference type="Proteomes" id="UP000276634">
    <property type="component" value="Unassembled WGS sequence"/>
</dbReference>
<dbReference type="GO" id="GO:0005737">
    <property type="term" value="C:cytoplasm"/>
    <property type="evidence" value="ECO:0007669"/>
    <property type="project" value="UniProtKB-SubCell"/>
</dbReference>
<dbReference type="InterPro" id="IPR050082">
    <property type="entry name" value="RNA_methyltr_RlmE"/>
</dbReference>
<dbReference type="InterPro" id="IPR029063">
    <property type="entry name" value="SAM-dependent_MTases_sf"/>
</dbReference>
<evidence type="ECO:0000259" key="13">
    <source>
        <dbReference type="Pfam" id="PF01728"/>
    </source>
</evidence>
<dbReference type="Gene3D" id="3.40.50.150">
    <property type="entry name" value="Vaccinia Virus protein VP39"/>
    <property type="match status" value="1"/>
</dbReference>
<comment type="function">
    <text evidence="5 11">Specifically methylates the uridine in position 2552 of 23S rRNA at the 2'-O position of the ribose in the fully assembled 50S ribosomal subunit.</text>
</comment>
<evidence type="ECO:0000256" key="3">
    <source>
        <dbReference type="ARBA" id="ARBA00022679"/>
    </source>
</evidence>
<keyword evidence="1 11" id="KW-0698">rRNA processing</keyword>
<dbReference type="InterPro" id="IPR002877">
    <property type="entry name" value="RNA_MeTrfase_FtsJ_dom"/>
</dbReference>
<feature type="binding site" evidence="11">
    <location>
        <position position="59"/>
    </location>
    <ligand>
        <name>S-adenosyl-L-methionine</name>
        <dbReference type="ChEBI" id="CHEBI:59789"/>
    </ligand>
</feature>
<evidence type="ECO:0000256" key="4">
    <source>
        <dbReference type="ARBA" id="ARBA00022691"/>
    </source>
</evidence>
<evidence type="ECO:0000256" key="2">
    <source>
        <dbReference type="ARBA" id="ARBA00022603"/>
    </source>
</evidence>
<organism evidence="14 15">
    <name type="scientific">Inmirania thermothiophila</name>
    <dbReference type="NCBI Taxonomy" id="1750597"/>
    <lineage>
        <taxon>Bacteria</taxon>
        <taxon>Pseudomonadati</taxon>
        <taxon>Pseudomonadota</taxon>
        <taxon>Gammaproteobacteria</taxon>
        <taxon>Chromatiales</taxon>
        <taxon>Ectothiorhodospiraceae</taxon>
        <taxon>Inmirania</taxon>
    </lineage>
</organism>
<evidence type="ECO:0000256" key="12">
    <source>
        <dbReference type="PIRSR" id="PIRSR005461-1"/>
    </source>
</evidence>
<gene>
    <name evidence="11" type="primary">rlmE</name>
    <name evidence="11" type="synonym">ftsJ</name>
    <name evidence="11" type="synonym">rrmJ</name>
    <name evidence="14" type="ORF">EDC57_1275</name>
</gene>
<evidence type="ECO:0000256" key="10">
    <source>
        <dbReference type="ARBA" id="ARBA00048970"/>
    </source>
</evidence>
<feature type="active site" description="Proton acceptor" evidence="11 12">
    <location>
        <position position="159"/>
    </location>
</feature>
<comment type="caution">
    <text evidence="14">The sequence shown here is derived from an EMBL/GenBank/DDBJ whole genome shotgun (WGS) entry which is preliminary data.</text>
</comment>
<keyword evidence="2 11" id="KW-0489">Methyltransferase</keyword>
<dbReference type="EMBL" id="RJVI01000002">
    <property type="protein sequence ID" value="ROR32086.1"/>
    <property type="molecule type" value="Genomic_DNA"/>
</dbReference>
<dbReference type="HAMAP" id="MF_01547">
    <property type="entry name" value="RNA_methyltr_E"/>
    <property type="match status" value="1"/>
</dbReference>
<evidence type="ECO:0000313" key="14">
    <source>
        <dbReference type="EMBL" id="ROR32086.1"/>
    </source>
</evidence>
<keyword evidence="3 11" id="KW-0808">Transferase</keyword>
<dbReference type="AlphaFoldDB" id="A0A3N1XZR9"/>
<dbReference type="PANTHER" id="PTHR10920">
    <property type="entry name" value="RIBOSOMAL RNA METHYLTRANSFERASE"/>
    <property type="match status" value="1"/>
</dbReference>
<evidence type="ECO:0000256" key="9">
    <source>
        <dbReference type="ARBA" id="ARBA00042745"/>
    </source>
</evidence>
<feature type="binding site" evidence="11">
    <location>
        <position position="95"/>
    </location>
    <ligand>
        <name>S-adenosyl-L-methionine</name>
        <dbReference type="ChEBI" id="CHEBI:59789"/>
    </ligand>
</feature>
<sequence>MSRASSRRWLARQRRDPYVRRAREEGRRSRAGYKLAELDRRDRLLRPGMVVVDLGAAPGGWSEYAAGRVAPGGRVVAVDRLPMAPIAGVDFVQGDFTEAAVAETVRARLGGPADLVLSDMAPSLSGVRDRDRALAEALALAAIDFAEGVLRPGGDLLVKVFEGPELAALRARLGAAFAAVATRKPPASRARSSELYLLARHYSHV</sequence>
<keyword evidence="4 11" id="KW-0949">S-adenosyl-L-methionine</keyword>
<dbReference type="PIRSF" id="PIRSF005461">
    <property type="entry name" value="23S_rRNA_mtase"/>
    <property type="match status" value="1"/>
</dbReference>
<evidence type="ECO:0000256" key="8">
    <source>
        <dbReference type="ARBA" id="ARBA00041995"/>
    </source>
</evidence>
<dbReference type="OrthoDB" id="9790080at2"/>
<evidence type="ECO:0000256" key="5">
    <source>
        <dbReference type="ARBA" id="ARBA00037569"/>
    </source>
</evidence>
<dbReference type="Pfam" id="PF01728">
    <property type="entry name" value="FtsJ"/>
    <property type="match status" value="1"/>
</dbReference>
<reference evidence="14 15" key="1">
    <citation type="submission" date="2018-11" db="EMBL/GenBank/DDBJ databases">
        <title>Genomic Encyclopedia of Type Strains, Phase IV (KMG-IV): sequencing the most valuable type-strain genomes for metagenomic binning, comparative biology and taxonomic classification.</title>
        <authorList>
            <person name="Goeker M."/>
        </authorList>
    </citation>
    <scope>NUCLEOTIDE SEQUENCE [LARGE SCALE GENOMIC DNA]</scope>
    <source>
        <strain evidence="14 15">DSM 100275</strain>
    </source>
</reference>
<dbReference type="RefSeq" id="WP_123401063.1">
    <property type="nucleotide sequence ID" value="NZ_RJVI01000002.1"/>
</dbReference>
<evidence type="ECO:0000256" key="1">
    <source>
        <dbReference type="ARBA" id="ARBA00022552"/>
    </source>
</evidence>
<feature type="binding site" evidence="11">
    <location>
        <position position="79"/>
    </location>
    <ligand>
        <name>S-adenosyl-L-methionine</name>
        <dbReference type="ChEBI" id="CHEBI:59789"/>
    </ligand>
</feature>
<evidence type="ECO:0000256" key="11">
    <source>
        <dbReference type="HAMAP-Rule" id="MF_01547"/>
    </source>
</evidence>
<dbReference type="GO" id="GO:0008650">
    <property type="term" value="F:rRNA (uridine-2'-O-)-methyltransferase activity"/>
    <property type="evidence" value="ECO:0007669"/>
    <property type="project" value="UniProtKB-UniRule"/>
</dbReference>